<organism evidence="2 3">
    <name type="scientific">Brevundimonas abyssalis TAR-001</name>
    <dbReference type="NCBI Taxonomy" id="1391729"/>
    <lineage>
        <taxon>Bacteria</taxon>
        <taxon>Pseudomonadati</taxon>
        <taxon>Pseudomonadota</taxon>
        <taxon>Alphaproteobacteria</taxon>
        <taxon>Caulobacterales</taxon>
        <taxon>Caulobacteraceae</taxon>
        <taxon>Brevundimonas</taxon>
    </lineage>
</organism>
<name>A0A8E0KMW8_9CAUL</name>
<dbReference type="EMBL" id="BATC01000012">
    <property type="protein sequence ID" value="GAD58777.1"/>
    <property type="molecule type" value="Genomic_DNA"/>
</dbReference>
<keyword evidence="1" id="KW-0812">Transmembrane</keyword>
<accession>A0A8E0KMW8</accession>
<evidence type="ECO:0000313" key="3">
    <source>
        <dbReference type="Proteomes" id="UP000016569"/>
    </source>
</evidence>
<sequence>MQARLDDWRRLKKGHAQTRRGAMILGIATALGWVLFLFKIAQTSEMALRYSEAAQEDIGKWVLMLLVMTAVSIALFVMAGLAKKRVARAANDLTTALRQELSGAEGGDRARIESQLRELGA</sequence>
<comment type="caution">
    <text evidence="2">The sequence shown here is derived from an EMBL/GenBank/DDBJ whole genome shotgun (WGS) entry which is preliminary data.</text>
</comment>
<evidence type="ECO:0000313" key="2">
    <source>
        <dbReference type="EMBL" id="GAD58777.1"/>
    </source>
</evidence>
<gene>
    <name evidence="2" type="ORF">MBEBAB_1027</name>
</gene>
<proteinExistence type="predicted"/>
<evidence type="ECO:0000256" key="1">
    <source>
        <dbReference type="SAM" id="Phobius"/>
    </source>
</evidence>
<reference evidence="3" key="1">
    <citation type="journal article" date="2013" name="Genome Announc.">
        <title>Draft Genome Sequence of the Dimorphic Prosthecate Bacterium Brevundimonas abyssalis TAR-001T.</title>
        <authorList>
            <person name="Tsubouchi T."/>
            <person name="Nishi S."/>
            <person name="Usui K."/>
            <person name="Shimane Y."/>
            <person name="Takaki Y."/>
            <person name="Maruyama T."/>
            <person name="Hatada Y."/>
        </authorList>
    </citation>
    <scope>NUCLEOTIDE SEQUENCE [LARGE SCALE GENOMIC DNA]</scope>
    <source>
        <strain evidence="3">TAR-001</strain>
    </source>
</reference>
<keyword evidence="1" id="KW-1133">Transmembrane helix</keyword>
<dbReference type="AlphaFoldDB" id="A0A8E0KMW8"/>
<keyword evidence="3" id="KW-1185">Reference proteome</keyword>
<feature type="transmembrane region" description="Helical" evidence="1">
    <location>
        <begin position="61"/>
        <end position="82"/>
    </location>
</feature>
<dbReference type="Proteomes" id="UP000016569">
    <property type="component" value="Unassembled WGS sequence"/>
</dbReference>
<keyword evidence="1" id="KW-0472">Membrane</keyword>
<feature type="transmembrane region" description="Helical" evidence="1">
    <location>
        <begin position="21"/>
        <end position="41"/>
    </location>
</feature>
<protein>
    <submittedName>
        <fullName evidence="2">Uncharacterized protein</fullName>
    </submittedName>
</protein>